<dbReference type="STRING" id="1524460.IX84_20410"/>
<comment type="caution">
    <text evidence="1">The sequence shown here is derived from an EMBL/GenBank/DDBJ whole genome shotgun (WGS) entry which is preliminary data.</text>
</comment>
<sequence length="196" mass="20355">MKPIRAFGNAQPAEVDRKEGKSGECCRSLGLPGGGRKAAVALGDAGWCFSVRRSFSGAGNLNLSLNLSWGGAWLFLGEVEVGLWRGLREDEVEGRGMAAWVDRLRSPAWERGLVFWAGSAGGAVAWGEQCRSVGLPGGGRKAAVALGDAALSSTSTLTLTSASASASAGPPVPPVFHQIKKTLGAPTNFNRCPCRS</sequence>
<reference evidence="1 2" key="1">
    <citation type="journal article" date="2014" name="Int. J. Syst. Evol. Microbiol.">
        <title>Phaeodactylibacter xiamenensis gen. nov., sp. nov., a member of the family Saprospiraceae isolated from the marine alga Phaeodactylum tricornutum.</title>
        <authorList>
            <person name="Chen Z.Jr."/>
            <person name="Lei X."/>
            <person name="Lai Q."/>
            <person name="Li Y."/>
            <person name="Zhang B."/>
            <person name="Zhang J."/>
            <person name="Zhang H."/>
            <person name="Yang L."/>
            <person name="Zheng W."/>
            <person name="Tian Y."/>
            <person name="Yu Z."/>
            <person name="Xu H.Jr."/>
            <person name="Zheng T."/>
        </authorList>
    </citation>
    <scope>NUCLEOTIDE SEQUENCE [LARGE SCALE GENOMIC DNA]</scope>
    <source>
        <strain evidence="1 2">KD52</strain>
    </source>
</reference>
<evidence type="ECO:0000313" key="1">
    <source>
        <dbReference type="EMBL" id="KGE86646.1"/>
    </source>
</evidence>
<protein>
    <submittedName>
        <fullName evidence="1">Uncharacterized protein</fullName>
    </submittedName>
</protein>
<accession>A0A098S3M2</accession>
<organism evidence="1 2">
    <name type="scientific">Phaeodactylibacter xiamenensis</name>
    <dbReference type="NCBI Taxonomy" id="1524460"/>
    <lineage>
        <taxon>Bacteria</taxon>
        <taxon>Pseudomonadati</taxon>
        <taxon>Bacteroidota</taxon>
        <taxon>Saprospiria</taxon>
        <taxon>Saprospirales</taxon>
        <taxon>Haliscomenobacteraceae</taxon>
        <taxon>Phaeodactylibacter</taxon>
    </lineage>
</organism>
<dbReference type="EMBL" id="JPOS01000076">
    <property type="protein sequence ID" value="KGE86646.1"/>
    <property type="molecule type" value="Genomic_DNA"/>
</dbReference>
<proteinExistence type="predicted"/>
<name>A0A098S3M2_9BACT</name>
<evidence type="ECO:0000313" key="2">
    <source>
        <dbReference type="Proteomes" id="UP000029736"/>
    </source>
</evidence>
<dbReference type="Proteomes" id="UP000029736">
    <property type="component" value="Unassembled WGS sequence"/>
</dbReference>
<dbReference type="AlphaFoldDB" id="A0A098S3M2"/>
<gene>
    <name evidence="1" type="ORF">IX84_20410</name>
</gene>
<dbReference type="RefSeq" id="WP_044224554.1">
    <property type="nucleotide sequence ID" value="NZ_JBKAGJ010000069.1"/>
</dbReference>
<keyword evidence="2" id="KW-1185">Reference proteome</keyword>